<accession>A0A498IYA3</accession>
<feature type="domain" description="U3 small nucleolar RNA-associated protein 13 C-terminal" evidence="3">
    <location>
        <begin position="137"/>
        <end position="205"/>
    </location>
</feature>
<evidence type="ECO:0000259" key="2">
    <source>
        <dbReference type="Pfam" id="PF00478"/>
    </source>
</evidence>
<dbReference type="GO" id="GO:0003938">
    <property type="term" value="F:IMP dehydrogenase activity"/>
    <property type="evidence" value="ECO:0007669"/>
    <property type="project" value="InterPro"/>
</dbReference>
<evidence type="ECO:0000313" key="5">
    <source>
        <dbReference type="Proteomes" id="UP000290289"/>
    </source>
</evidence>
<dbReference type="GO" id="GO:0006183">
    <property type="term" value="P:GTP biosynthetic process"/>
    <property type="evidence" value="ECO:0007669"/>
    <property type="project" value="TreeGrafter"/>
</dbReference>
<organism evidence="4 5">
    <name type="scientific">Malus domestica</name>
    <name type="common">Apple</name>
    <name type="synonym">Pyrus malus</name>
    <dbReference type="NCBI Taxonomy" id="3750"/>
    <lineage>
        <taxon>Eukaryota</taxon>
        <taxon>Viridiplantae</taxon>
        <taxon>Streptophyta</taxon>
        <taxon>Embryophyta</taxon>
        <taxon>Tracheophyta</taxon>
        <taxon>Spermatophyta</taxon>
        <taxon>Magnoliopsida</taxon>
        <taxon>eudicotyledons</taxon>
        <taxon>Gunneridae</taxon>
        <taxon>Pentapetalae</taxon>
        <taxon>rosids</taxon>
        <taxon>fabids</taxon>
        <taxon>Rosales</taxon>
        <taxon>Rosaceae</taxon>
        <taxon>Amygdaloideae</taxon>
        <taxon>Maleae</taxon>
        <taxon>Malus</taxon>
    </lineage>
</organism>
<comment type="caution">
    <text evidence="4">The sequence shown here is derived from an EMBL/GenBank/DDBJ whole genome shotgun (WGS) entry which is preliminary data.</text>
</comment>
<dbReference type="Proteomes" id="UP000290289">
    <property type="component" value="Chromosome 10"/>
</dbReference>
<evidence type="ECO:0000259" key="3">
    <source>
        <dbReference type="Pfam" id="PF08625"/>
    </source>
</evidence>
<evidence type="ECO:0000256" key="1">
    <source>
        <dbReference type="ARBA" id="ARBA00005502"/>
    </source>
</evidence>
<dbReference type="STRING" id="3750.A0A498IYA3"/>
<dbReference type="GO" id="GO:0005737">
    <property type="term" value="C:cytoplasm"/>
    <property type="evidence" value="ECO:0007669"/>
    <property type="project" value="TreeGrafter"/>
</dbReference>
<feature type="domain" description="IMP dehydrogenase/GMP reductase" evidence="2">
    <location>
        <begin position="46"/>
        <end position="131"/>
    </location>
</feature>
<dbReference type="Pfam" id="PF00478">
    <property type="entry name" value="IMPDH"/>
    <property type="match status" value="1"/>
</dbReference>
<comment type="similarity">
    <text evidence="1">Belongs to the IMPDH/GMPR family.</text>
</comment>
<dbReference type="InterPro" id="IPR013934">
    <property type="entry name" value="Utp13_C"/>
</dbReference>
<dbReference type="SUPFAM" id="SSF51412">
    <property type="entry name" value="Inosine monophosphate dehydrogenase (IMPDH)"/>
    <property type="match status" value="1"/>
</dbReference>
<dbReference type="FunFam" id="3.20.20.70:FF:000424">
    <property type="entry name" value="Inosine-5'-monophosphate dehydrogenase 2"/>
    <property type="match status" value="1"/>
</dbReference>
<sequence length="212" mass="23744">MESLSRRWRIWECGGESMAAGGTTTIDSTAQELRKAKERDFSLLGVEARVDVVVLDSSQGNSIYQIETIKYVKTMYSKLNVVDGNVVTVSQAQNSIQPGVDGLRVGMGSASICTAQEVCAFGHGQRQIILEHIYGRKQEFPHGTQERKRETEKQIDKAFLPLARKRSSCYFAYVRERNTKAKLCHVAHFVLLKVLNILSPTKINETVHDKGL</sequence>
<dbReference type="EMBL" id="RDQH01000336">
    <property type="protein sequence ID" value="RXH86672.1"/>
    <property type="molecule type" value="Genomic_DNA"/>
</dbReference>
<evidence type="ECO:0000313" key="4">
    <source>
        <dbReference type="EMBL" id="RXH86672.1"/>
    </source>
</evidence>
<dbReference type="Gene3D" id="3.20.20.70">
    <property type="entry name" value="Aldolase class I"/>
    <property type="match status" value="1"/>
</dbReference>
<gene>
    <name evidence="4" type="ORF">DVH24_021945</name>
</gene>
<dbReference type="Pfam" id="PF08625">
    <property type="entry name" value="Utp13"/>
    <property type="match status" value="1"/>
</dbReference>
<dbReference type="GO" id="GO:0032040">
    <property type="term" value="C:small-subunit processome"/>
    <property type="evidence" value="ECO:0007669"/>
    <property type="project" value="InterPro"/>
</dbReference>
<keyword evidence="5" id="KW-1185">Reference proteome</keyword>
<reference evidence="4 5" key="1">
    <citation type="submission" date="2018-10" db="EMBL/GenBank/DDBJ databases">
        <title>A high-quality apple genome assembly.</title>
        <authorList>
            <person name="Hu J."/>
        </authorList>
    </citation>
    <scope>NUCLEOTIDE SEQUENCE [LARGE SCALE GENOMIC DNA]</scope>
    <source>
        <strain evidence="5">cv. HFTH1</strain>
        <tissue evidence="4">Young leaf</tissue>
    </source>
</reference>
<dbReference type="InterPro" id="IPR013785">
    <property type="entry name" value="Aldolase_TIM"/>
</dbReference>
<proteinExistence type="inferred from homology"/>
<dbReference type="InterPro" id="IPR001093">
    <property type="entry name" value="IMP_DH_GMPRt"/>
</dbReference>
<dbReference type="SMART" id="SM01240">
    <property type="entry name" value="IMPDH"/>
    <property type="match status" value="1"/>
</dbReference>
<dbReference type="AlphaFoldDB" id="A0A498IYA3"/>
<protein>
    <submittedName>
        <fullName evidence="4">Uncharacterized protein</fullName>
    </submittedName>
</protein>
<dbReference type="PANTHER" id="PTHR11911">
    <property type="entry name" value="INOSINE-5-MONOPHOSPHATE DEHYDROGENASE RELATED"/>
    <property type="match status" value="1"/>
</dbReference>
<name>A0A498IYA3_MALDO</name>
<dbReference type="GO" id="GO:0006364">
    <property type="term" value="P:rRNA processing"/>
    <property type="evidence" value="ECO:0007669"/>
    <property type="project" value="InterPro"/>
</dbReference>
<dbReference type="InterPro" id="IPR005990">
    <property type="entry name" value="IMP_DH"/>
</dbReference>
<dbReference type="PANTHER" id="PTHR11911:SF111">
    <property type="entry name" value="INOSINE-5'-MONOPHOSPHATE DEHYDROGENASE"/>
    <property type="match status" value="1"/>
</dbReference>